<keyword evidence="7" id="KW-0694">RNA-binding</keyword>
<dbReference type="InterPro" id="IPR004088">
    <property type="entry name" value="KH_dom_type_1"/>
</dbReference>
<evidence type="ECO:0000256" key="8">
    <source>
        <dbReference type="ARBA" id="ARBA00023242"/>
    </source>
</evidence>
<protein>
    <recommendedName>
        <fullName evidence="9">Ribosomal RNA-processing protein 40</fullName>
    </recommendedName>
</protein>
<dbReference type="SUPFAM" id="SSF50249">
    <property type="entry name" value="Nucleic acid-binding proteins"/>
    <property type="match status" value="1"/>
</dbReference>
<feature type="domain" description="K Homology" evidence="11">
    <location>
        <begin position="171"/>
        <end position="224"/>
    </location>
</feature>
<dbReference type="GeneID" id="27668522"/>
<comment type="similarity">
    <text evidence="3">Belongs to the RRP40 family.</text>
</comment>
<dbReference type="GO" id="GO:0071035">
    <property type="term" value="P:nuclear polyadenylation-dependent rRNA catabolic process"/>
    <property type="evidence" value="ECO:0007669"/>
    <property type="project" value="TreeGrafter"/>
</dbReference>
<dbReference type="GO" id="GO:0034475">
    <property type="term" value="P:U4 snRNA 3'-end processing"/>
    <property type="evidence" value="ECO:0007669"/>
    <property type="project" value="TreeGrafter"/>
</dbReference>
<keyword evidence="5" id="KW-0698">rRNA processing</keyword>
<dbReference type="InterPro" id="IPR037319">
    <property type="entry name" value="Rrp40_S1"/>
</dbReference>
<keyword evidence="4" id="KW-0963">Cytoplasm</keyword>
<evidence type="ECO:0000256" key="7">
    <source>
        <dbReference type="ARBA" id="ARBA00022884"/>
    </source>
</evidence>
<evidence type="ECO:0000256" key="9">
    <source>
        <dbReference type="ARBA" id="ARBA00030615"/>
    </source>
</evidence>
<dbReference type="PANTHER" id="PTHR21321">
    <property type="entry name" value="PNAS-3 RELATED"/>
    <property type="match status" value="1"/>
</dbReference>
<dbReference type="PANTHER" id="PTHR21321:SF1">
    <property type="entry name" value="EXOSOME COMPLEX COMPONENT RRP40"/>
    <property type="match status" value="1"/>
</dbReference>
<dbReference type="InterPro" id="IPR012340">
    <property type="entry name" value="NA-bd_OB-fold"/>
</dbReference>
<keyword evidence="6" id="KW-0271">Exosome</keyword>
<gene>
    <name evidence="13" type="ORF">SPSK_06541</name>
</gene>
<evidence type="ECO:0000256" key="3">
    <source>
        <dbReference type="ARBA" id="ARBA00007841"/>
    </source>
</evidence>
<comment type="caution">
    <text evidence="13">The sequence shown here is derived from an EMBL/GenBank/DDBJ whole genome shotgun (WGS) entry which is preliminary data.</text>
</comment>
<dbReference type="InterPro" id="IPR049469">
    <property type="entry name" value="RRP40_KH-I"/>
</dbReference>
<dbReference type="KEGG" id="ssck:SPSK_06541"/>
<dbReference type="Gene3D" id="2.40.50.140">
    <property type="entry name" value="Nucleic acid-binding proteins"/>
    <property type="match status" value="1"/>
</dbReference>
<sequence length="259" mass="27118">MAVPTQLVLPGDDVDPTELLPPHPAAGTDKKAKSPPPLRLGPGLRLLLPSGQVVPTVSGELVADRRKNLLWVESDGGRYSPTTGDLVIGQVLHTTADNAIVALAPHDAPPLRAVLPVLSFAGATRKNRPDLHAGTLVYARVSLAAKHLDTELECVDPTTGKSEGLGPLVGGMVFPVSLLMARRLLMASAEKAGVAVLAALGEEGLSFETAVGRNGRLWVNSDSTRTVVLVGRAITATDAQNLDVQQQRALVKKLVRSSG</sequence>
<evidence type="ECO:0000259" key="12">
    <source>
        <dbReference type="Pfam" id="PF18311"/>
    </source>
</evidence>
<organism evidence="13 14">
    <name type="scientific">Sporothrix schenckii 1099-18</name>
    <dbReference type="NCBI Taxonomy" id="1397361"/>
    <lineage>
        <taxon>Eukaryota</taxon>
        <taxon>Fungi</taxon>
        <taxon>Dikarya</taxon>
        <taxon>Ascomycota</taxon>
        <taxon>Pezizomycotina</taxon>
        <taxon>Sordariomycetes</taxon>
        <taxon>Sordariomycetidae</taxon>
        <taxon>Ophiostomatales</taxon>
        <taxon>Ophiostomataceae</taxon>
        <taxon>Sporothrix</taxon>
    </lineage>
</organism>
<evidence type="ECO:0000256" key="6">
    <source>
        <dbReference type="ARBA" id="ARBA00022835"/>
    </source>
</evidence>
<dbReference type="GO" id="GO:0071038">
    <property type="term" value="P:TRAMP-dependent tRNA surveillance pathway"/>
    <property type="evidence" value="ECO:0007669"/>
    <property type="project" value="TreeGrafter"/>
</dbReference>
<evidence type="ECO:0000256" key="4">
    <source>
        <dbReference type="ARBA" id="ARBA00022490"/>
    </source>
</evidence>
<name>A0A0F2MJ52_SPOSC</name>
<dbReference type="InterPro" id="IPR036612">
    <property type="entry name" value="KH_dom_type_1_sf"/>
</dbReference>
<dbReference type="GO" id="GO:0000467">
    <property type="term" value="P:exonucleolytic trimming to generate mature 3'-end of 5.8S rRNA from tricistronic rRNA transcript (SSU-rRNA, 5.8S rRNA, LSU-rRNA)"/>
    <property type="evidence" value="ECO:0007669"/>
    <property type="project" value="TreeGrafter"/>
</dbReference>
<dbReference type="CDD" id="cd22526">
    <property type="entry name" value="KH-I_Rrp40"/>
    <property type="match status" value="1"/>
</dbReference>
<dbReference type="RefSeq" id="XP_016592323.1">
    <property type="nucleotide sequence ID" value="XM_016733245.1"/>
</dbReference>
<dbReference type="Gene3D" id="3.30.1370.10">
    <property type="entry name" value="K Homology domain, type 1"/>
    <property type="match status" value="1"/>
</dbReference>
<dbReference type="Proteomes" id="UP000033710">
    <property type="component" value="Unassembled WGS sequence"/>
</dbReference>
<evidence type="ECO:0000256" key="10">
    <source>
        <dbReference type="SAM" id="MobiDB-lite"/>
    </source>
</evidence>
<dbReference type="Pfam" id="PF15985">
    <property type="entry name" value="KH_6"/>
    <property type="match status" value="1"/>
</dbReference>
<dbReference type="Pfam" id="PF18311">
    <property type="entry name" value="Rrp40_N"/>
    <property type="match status" value="1"/>
</dbReference>
<evidence type="ECO:0000256" key="5">
    <source>
        <dbReference type="ARBA" id="ARBA00022552"/>
    </source>
</evidence>
<evidence type="ECO:0000256" key="2">
    <source>
        <dbReference type="ARBA" id="ARBA00004604"/>
    </source>
</evidence>
<dbReference type="VEuPathDB" id="FungiDB:SPSK_06541"/>
<dbReference type="GO" id="GO:0003723">
    <property type="term" value="F:RNA binding"/>
    <property type="evidence" value="ECO:0007669"/>
    <property type="project" value="UniProtKB-KW"/>
</dbReference>
<reference evidence="13 14" key="1">
    <citation type="journal article" date="2014" name="BMC Genomics">
        <title>Comparative genomics of the major fungal agents of human and animal Sporotrichosis: Sporothrix schenckii and Sporothrix brasiliensis.</title>
        <authorList>
            <person name="Teixeira M.M."/>
            <person name="de Almeida L.G."/>
            <person name="Kubitschek-Barreira P."/>
            <person name="Alves F.L."/>
            <person name="Kioshima E.S."/>
            <person name="Abadio A.K."/>
            <person name="Fernandes L."/>
            <person name="Derengowski L.S."/>
            <person name="Ferreira K.S."/>
            <person name="Souza R.C."/>
            <person name="Ruiz J.C."/>
            <person name="de Andrade N.C."/>
            <person name="Paes H.C."/>
            <person name="Nicola A.M."/>
            <person name="Albuquerque P."/>
            <person name="Gerber A.L."/>
            <person name="Martins V.P."/>
            <person name="Peconick L.D."/>
            <person name="Neto A.V."/>
            <person name="Chaucanez C.B."/>
            <person name="Silva P.A."/>
            <person name="Cunha O.L."/>
            <person name="de Oliveira F.F."/>
            <person name="dos Santos T.C."/>
            <person name="Barros A.L."/>
            <person name="Soares M.A."/>
            <person name="de Oliveira L.M."/>
            <person name="Marini M.M."/>
            <person name="Villalobos-Duno H."/>
            <person name="Cunha M.M."/>
            <person name="de Hoog S."/>
            <person name="da Silveira J.F."/>
            <person name="Henrissat B."/>
            <person name="Nino-Vega G.A."/>
            <person name="Cisalpino P.S."/>
            <person name="Mora-Montes H.M."/>
            <person name="Almeida S.R."/>
            <person name="Stajich J.E."/>
            <person name="Lopes-Bezerra L.M."/>
            <person name="Vasconcelos A.T."/>
            <person name="Felipe M.S."/>
        </authorList>
    </citation>
    <scope>NUCLEOTIDE SEQUENCE [LARGE SCALE GENOMIC DNA]</scope>
    <source>
        <strain evidence="13 14">1099-18</strain>
    </source>
</reference>
<evidence type="ECO:0000313" key="13">
    <source>
        <dbReference type="EMBL" id="KJR89647.1"/>
    </source>
</evidence>
<dbReference type="OrthoDB" id="340500at2759"/>
<dbReference type="SUPFAM" id="SSF54791">
    <property type="entry name" value="Eukaryotic type KH-domain (KH-domain type I)"/>
    <property type="match status" value="1"/>
</dbReference>
<evidence type="ECO:0000259" key="11">
    <source>
        <dbReference type="Pfam" id="PF15985"/>
    </source>
</evidence>
<dbReference type="CDD" id="cd05790">
    <property type="entry name" value="S1_Rrp40"/>
    <property type="match status" value="1"/>
</dbReference>
<dbReference type="GO" id="GO:0000176">
    <property type="term" value="C:nuclear exosome (RNase complex)"/>
    <property type="evidence" value="ECO:0007669"/>
    <property type="project" value="TreeGrafter"/>
</dbReference>
<dbReference type="GO" id="GO:0071051">
    <property type="term" value="P:poly(A)-dependent snoRNA 3'-end processing"/>
    <property type="evidence" value="ECO:0007669"/>
    <property type="project" value="TreeGrafter"/>
</dbReference>
<dbReference type="GO" id="GO:0005730">
    <property type="term" value="C:nucleolus"/>
    <property type="evidence" value="ECO:0007669"/>
    <property type="project" value="UniProtKB-SubCell"/>
</dbReference>
<dbReference type="GO" id="GO:0000177">
    <property type="term" value="C:cytoplasmic exosome (RNase complex)"/>
    <property type="evidence" value="ECO:0007669"/>
    <property type="project" value="TreeGrafter"/>
</dbReference>
<reference evidence="13 14" key="2">
    <citation type="journal article" date="2015" name="Eukaryot. Cell">
        <title>Asexual propagation of a virulent clone complex in a human and feline outbreak of sporotrichosis.</title>
        <authorList>
            <person name="Teixeira Mde M."/>
            <person name="Rodrigues A.M."/>
            <person name="Tsui C.K."/>
            <person name="de Almeida L.G."/>
            <person name="Van Diepeningen A.D."/>
            <person name="van den Ende B.G."/>
            <person name="Fernandes G.F."/>
            <person name="Kano R."/>
            <person name="Hamelin R.C."/>
            <person name="Lopes-Bezerra L.M."/>
            <person name="Vasconcelos A.T."/>
            <person name="de Hoog S."/>
            <person name="de Camargo Z.P."/>
            <person name="Felipe M.S."/>
        </authorList>
    </citation>
    <scope>NUCLEOTIDE SEQUENCE [LARGE SCALE GENOMIC DNA]</scope>
    <source>
        <strain evidence="13 14">1099-18</strain>
    </source>
</reference>
<dbReference type="GO" id="GO:0071034">
    <property type="term" value="P:CUT catabolic process"/>
    <property type="evidence" value="ECO:0007669"/>
    <property type="project" value="TreeGrafter"/>
</dbReference>
<dbReference type="Pfam" id="PF21262">
    <property type="entry name" value="RRP40_S1"/>
    <property type="match status" value="1"/>
</dbReference>
<feature type="domain" description="Exosome complex exonuclease Rrp40 N-terminal" evidence="12">
    <location>
        <begin position="38"/>
        <end position="78"/>
    </location>
</feature>
<feature type="region of interest" description="Disordered" evidence="10">
    <location>
        <begin position="1"/>
        <end position="41"/>
    </location>
</feature>
<keyword evidence="8" id="KW-0539">Nucleus</keyword>
<evidence type="ECO:0000313" key="14">
    <source>
        <dbReference type="Proteomes" id="UP000033710"/>
    </source>
</evidence>
<dbReference type="InterPro" id="IPR041054">
    <property type="entry name" value="Rrp40_N_euk"/>
</dbReference>
<comment type="subcellular location">
    <subcellularLocation>
        <location evidence="1">Cytoplasm</location>
    </subcellularLocation>
    <subcellularLocation>
        <location evidence="2">Nucleus</location>
        <location evidence="2">Nucleolus</location>
    </subcellularLocation>
</comment>
<accession>A0A0F2MJ52</accession>
<dbReference type="AlphaFoldDB" id="A0A0F2MJ52"/>
<dbReference type="EMBL" id="AXCR01000001">
    <property type="protein sequence ID" value="KJR89647.1"/>
    <property type="molecule type" value="Genomic_DNA"/>
</dbReference>
<dbReference type="InterPro" id="IPR026699">
    <property type="entry name" value="Exosome_RNA_bind1/RRP40/RRP4"/>
</dbReference>
<proteinExistence type="inferred from homology"/>
<evidence type="ECO:0000256" key="1">
    <source>
        <dbReference type="ARBA" id="ARBA00004496"/>
    </source>
</evidence>
<dbReference type="FunFam" id="2.40.50.140:FF:000127">
    <property type="entry name" value="Exosome complex component RRP40"/>
    <property type="match status" value="1"/>
</dbReference>